<dbReference type="EMBL" id="JACVVK020000066">
    <property type="protein sequence ID" value="KAK7496618.1"/>
    <property type="molecule type" value="Genomic_DNA"/>
</dbReference>
<dbReference type="AlphaFoldDB" id="A0ABD0LBH9"/>
<reference evidence="1 2" key="1">
    <citation type="journal article" date="2023" name="Sci. Data">
        <title>Genome assembly of the Korean intertidal mud-creeper Batillaria attramentaria.</title>
        <authorList>
            <person name="Patra A.K."/>
            <person name="Ho P.T."/>
            <person name="Jun S."/>
            <person name="Lee S.J."/>
            <person name="Kim Y."/>
            <person name="Won Y.J."/>
        </authorList>
    </citation>
    <scope>NUCLEOTIDE SEQUENCE [LARGE SCALE GENOMIC DNA]</scope>
    <source>
        <strain evidence="1">Wonlab-2016</strain>
    </source>
</reference>
<evidence type="ECO:0000313" key="2">
    <source>
        <dbReference type="Proteomes" id="UP001519460"/>
    </source>
</evidence>
<sequence length="128" mass="14025">MVNLPDLTNPPTMQQPPYLPLLHCAFSFVHCLLGLENAVTGWSAHTAALCDSASDFPSGSADYGRHGQASGSLHKAGLKFHGRRADTAHPRPHTFGTRLHNRLQLYKHSALLSFSVHGQTQKKPTQFD</sequence>
<comment type="caution">
    <text evidence="1">The sequence shown here is derived from an EMBL/GenBank/DDBJ whole genome shotgun (WGS) entry which is preliminary data.</text>
</comment>
<accession>A0ABD0LBH9</accession>
<organism evidence="1 2">
    <name type="scientific">Batillaria attramentaria</name>
    <dbReference type="NCBI Taxonomy" id="370345"/>
    <lineage>
        <taxon>Eukaryota</taxon>
        <taxon>Metazoa</taxon>
        <taxon>Spiralia</taxon>
        <taxon>Lophotrochozoa</taxon>
        <taxon>Mollusca</taxon>
        <taxon>Gastropoda</taxon>
        <taxon>Caenogastropoda</taxon>
        <taxon>Sorbeoconcha</taxon>
        <taxon>Cerithioidea</taxon>
        <taxon>Batillariidae</taxon>
        <taxon>Batillaria</taxon>
    </lineage>
</organism>
<proteinExistence type="predicted"/>
<evidence type="ECO:0000313" key="1">
    <source>
        <dbReference type="EMBL" id="KAK7496618.1"/>
    </source>
</evidence>
<name>A0ABD0LBH9_9CAEN</name>
<gene>
    <name evidence="1" type="ORF">BaRGS_00012270</name>
</gene>
<keyword evidence="2" id="KW-1185">Reference proteome</keyword>
<dbReference type="Proteomes" id="UP001519460">
    <property type="component" value="Unassembled WGS sequence"/>
</dbReference>
<protein>
    <submittedName>
        <fullName evidence="1">Uncharacterized protein</fullName>
    </submittedName>
</protein>